<dbReference type="InterPro" id="IPR006015">
    <property type="entry name" value="Universal_stress_UspA"/>
</dbReference>
<sequence length="307" mass="34716">MYQIKKLIVCLDQSSLDETLVNFASFIARANQTKKIYFTNVIRNLNIPKDVLTEFPNLIENMVEERKTQMKEIVEKYFENDKEIELAYVVKEGQLSKKILKLAHEKSADMIIVGRKVNLPGTGVLSQRLARRASCSLLIVPENAQPKIDKLLVPSDFSDYSKDAMEEAVLIAEKYGNNTEIVCQNVFTVPSGYHFTGKSYEEFTAIMQMHAEINFKKFIRKIDTKNINIIPVYTQDEDDDPVEDILAKAKEISADSIVIGAKGRTAATALFIGSMAERLIQLNDEFPLLVTRPKGKNAGILDYILEI</sequence>
<accession>A0ABV6FQ28</accession>
<dbReference type="InterPro" id="IPR006016">
    <property type="entry name" value="UspA"/>
</dbReference>
<feature type="domain" description="UspA" evidence="2">
    <location>
        <begin position="4"/>
        <end position="141"/>
    </location>
</feature>
<protein>
    <submittedName>
        <fullName evidence="3">Universal stress protein</fullName>
    </submittedName>
</protein>
<dbReference type="Gene3D" id="3.40.50.620">
    <property type="entry name" value="HUPs"/>
    <property type="match status" value="2"/>
</dbReference>
<dbReference type="CDD" id="cd00293">
    <property type="entry name" value="USP-like"/>
    <property type="match status" value="2"/>
</dbReference>
<comment type="similarity">
    <text evidence="1">Belongs to the universal stress protein A family.</text>
</comment>
<evidence type="ECO:0000256" key="1">
    <source>
        <dbReference type="ARBA" id="ARBA00008791"/>
    </source>
</evidence>
<gene>
    <name evidence="3" type="ORF">ACFFIP_04710</name>
</gene>
<dbReference type="InterPro" id="IPR014729">
    <property type="entry name" value="Rossmann-like_a/b/a_fold"/>
</dbReference>
<evidence type="ECO:0000313" key="4">
    <source>
        <dbReference type="Proteomes" id="UP001589797"/>
    </source>
</evidence>
<proteinExistence type="inferred from homology"/>
<organism evidence="3 4">
    <name type="scientific">Fontibacter flavus</name>
    <dbReference type="NCBI Taxonomy" id="654838"/>
    <lineage>
        <taxon>Bacteria</taxon>
        <taxon>Pseudomonadati</taxon>
        <taxon>Bacteroidota</taxon>
        <taxon>Cytophagia</taxon>
        <taxon>Cytophagales</taxon>
        <taxon>Cyclobacteriaceae</taxon>
        <taxon>Fontibacter</taxon>
    </lineage>
</organism>
<reference evidence="3 4" key="1">
    <citation type="submission" date="2024-09" db="EMBL/GenBank/DDBJ databases">
        <authorList>
            <person name="Sun Q."/>
            <person name="Mori K."/>
        </authorList>
    </citation>
    <scope>NUCLEOTIDE SEQUENCE [LARGE SCALE GENOMIC DNA]</scope>
    <source>
        <strain evidence="3 4">CCM 7650</strain>
    </source>
</reference>
<dbReference type="SUPFAM" id="SSF52402">
    <property type="entry name" value="Adenine nucleotide alpha hydrolases-like"/>
    <property type="match status" value="2"/>
</dbReference>
<dbReference type="PANTHER" id="PTHR46268:SF6">
    <property type="entry name" value="UNIVERSAL STRESS PROTEIN UP12"/>
    <property type="match status" value="1"/>
</dbReference>
<dbReference type="EMBL" id="JBHLWI010000009">
    <property type="protein sequence ID" value="MFC0261974.1"/>
    <property type="molecule type" value="Genomic_DNA"/>
</dbReference>
<keyword evidence="4" id="KW-1185">Reference proteome</keyword>
<dbReference type="PANTHER" id="PTHR46268">
    <property type="entry name" value="STRESS RESPONSE PROTEIN NHAX"/>
    <property type="match status" value="1"/>
</dbReference>
<dbReference type="Pfam" id="PF00582">
    <property type="entry name" value="Usp"/>
    <property type="match status" value="2"/>
</dbReference>
<evidence type="ECO:0000259" key="2">
    <source>
        <dbReference type="Pfam" id="PF00582"/>
    </source>
</evidence>
<name>A0ABV6FQ28_9BACT</name>
<dbReference type="Proteomes" id="UP001589797">
    <property type="component" value="Unassembled WGS sequence"/>
</dbReference>
<comment type="caution">
    <text evidence="3">The sequence shown here is derived from an EMBL/GenBank/DDBJ whole genome shotgun (WGS) entry which is preliminary data.</text>
</comment>
<feature type="domain" description="UspA" evidence="2">
    <location>
        <begin position="148"/>
        <end position="281"/>
    </location>
</feature>
<dbReference type="RefSeq" id="WP_382386417.1">
    <property type="nucleotide sequence ID" value="NZ_JBHLWI010000009.1"/>
</dbReference>
<dbReference type="PRINTS" id="PR01438">
    <property type="entry name" value="UNVRSLSTRESS"/>
</dbReference>
<evidence type="ECO:0000313" key="3">
    <source>
        <dbReference type="EMBL" id="MFC0261974.1"/>
    </source>
</evidence>